<gene>
    <name evidence="1" type="ORF">JFY71_06470</name>
</gene>
<evidence type="ECO:0000313" key="1">
    <source>
        <dbReference type="EMBL" id="QQK06989.1"/>
    </source>
</evidence>
<proteinExistence type="predicted"/>
<keyword evidence="2" id="KW-1185">Reference proteome</keyword>
<name>A0AC61MQ04_9FIRM</name>
<sequence>MTLQQLKYIVKVAEKGSINEAAKELFISQPSLSNAIKELEKELQFAIFIRNNRGVVLTNKGTEFLGYAQQVLTQADLLEAKYIKGTVKKQRFAASSQHYLFVANAFVDLVKDYSDEEYDFTLNETTTYEVIEHVKTMYSEIGIIYLSNYNEAVIRKMLSENNLIFKELFTAKPHVFLSKKHPLANKNIIEIAELDDYPKISFNQGMYNSFYFSEEVFSYLPVKKSIRVSDRAAVVNFMIGLDAYTYSSGVFPEYLHGGDIISVPVKADEKIQVGTIVHKDVVLSEIGKKFYDILLDYSKGFNS</sequence>
<evidence type="ECO:0000313" key="2">
    <source>
        <dbReference type="Proteomes" id="UP000595814"/>
    </source>
</evidence>
<accession>A0AC61MQ04</accession>
<reference evidence="1 2" key="1">
    <citation type="journal article" date="2022" name="Int. J. Syst. Evol. Microbiol.">
        <title>Miniphocaeibacter halophilus sp. nov., an ammonium-tolerant acetate-producing bacterium isolated from a biogas system.</title>
        <authorList>
            <person name="Schnurer A."/>
            <person name="Singh A."/>
            <person name="Bi S."/>
            <person name="Qiao W."/>
            <person name="Westerholm M."/>
        </authorList>
    </citation>
    <scope>NUCLEOTIDE SEQUENCE [LARGE SCALE GENOMIC DNA]</scope>
    <source>
        <strain evidence="1 2">AMB_01</strain>
    </source>
</reference>
<dbReference type="EMBL" id="CP066744">
    <property type="protein sequence ID" value="QQK06989.1"/>
    <property type="molecule type" value="Genomic_DNA"/>
</dbReference>
<protein>
    <submittedName>
        <fullName evidence="1">LysR family transcriptional regulator</fullName>
    </submittedName>
</protein>
<organism evidence="1 2">
    <name type="scientific">Miniphocaeibacter halophilus</name>
    <dbReference type="NCBI Taxonomy" id="2931922"/>
    <lineage>
        <taxon>Bacteria</taxon>
        <taxon>Bacillati</taxon>
        <taxon>Bacillota</taxon>
        <taxon>Tissierellia</taxon>
        <taxon>Tissierellales</taxon>
        <taxon>Peptoniphilaceae</taxon>
        <taxon>Miniphocaeibacter</taxon>
    </lineage>
</organism>
<dbReference type="Proteomes" id="UP000595814">
    <property type="component" value="Chromosome"/>
</dbReference>